<feature type="transmembrane region" description="Helical" evidence="1">
    <location>
        <begin position="12"/>
        <end position="36"/>
    </location>
</feature>
<accession>A0AAD3RVL9</accession>
<organism evidence="2 3">
    <name type="scientific">Paracoccus kondratievae</name>
    <dbReference type="NCBI Taxonomy" id="135740"/>
    <lineage>
        <taxon>Bacteria</taxon>
        <taxon>Pseudomonadati</taxon>
        <taxon>Pseudomonadota</taxon>
        <taxon>Alphaproteobacteria</taxon>
        <taxon>Rhodobacterales</taxon>
        <taxon>Paracoccaceae</taxon>
        <taxon>Paracoccus</taxon>
    </lineage>
</organism>
<gene>
    <name evidence="2" type="ORF">GCM10017635_33110</name>
</gene>
<dbReference type="RefSeq" id="WP_271180238.1">
    <property type="nucleotide sequence ID" value="NZ_BSFH01000096.1"/>
</dbReference>
<evidence type="ECO:0000313" key="3">
    <source>
        <dbReference type="Proteomes" id="UP001143349"/>
    </source>
</evidence>
<protein>
    <submittedName>
        <fullName evidence="2">Uncharacterized protein</fullName>
    </submittedName>
</protein>
<proteinExistence type="predicted"/>
<keyword evidence="1" id="KW-0472">Membrane</keyword>
<dbReference type="EMBL" id="BSFH01000096">
    <property type="protein sequence ID" value="GLK65834.1"/>
    <property type="molecule type" value="Genomic_DNA"/>
</dbReference>
<keyword evidence="3" id="KW-1185">Reference proteome</keyword>
<keyword evidence="1" id="KW-1133">Transmembrane helix</keyword>
<dbReference type="Proteomes" id="UP001143349">
    <property type="component" value="Unassembled WGS sequence"/>
</dbReference>
<feature type="transmembrane region" description="Helical" evidence="1">
    <location>
        <begin position="97"/>
        <end position="114"/>
    </location>
</feature>
<name>A0AAD3RVL9_9RHOB</name>
<sequence>METDRQIMTLPDWGWTLAGLLFGAFVGLIVTTMTVMVVFRGLWMLVLLALPFILAQLLFDRILDALINRWKRWRGYPPPEEPVPRHQRSDLPWPRRYGFHAGFAVGAVYSLIAAPPF</sequence>
<comment type="caution">
    <text evidence="2">The sequence shown here is derived from an EMBL/GenBank/DDBJ whole genome shotgun (WGS) entry which is preliminary data.</text>
</comment>
<keyword evidence="1" id="KW-0812">Transmembrane</keyword>
<evidence type="ECO:0000313" key="2">
    <source>
        <dbReference type="EMBL" id="GLK65834.1"/>
    </source>
</evidence>
<reference evidence="2" key="1">
    <citation type="journal article" date="2014" name="Int. J. Syst. Evol. Microbiol.">
        <title>Complete genome sequence of Corynebacterium casei LMG S-19264T (=DSM 44701T), isolated from a smear-ripened cheese.</title>
        <authorList>
            <consortium name="US DOE Joint Genome Institute (JGI-PGF)"/>
            <person name="Walter F."/>
            <person name="Albersmeier A."/>
            <person name="Kalinowski J."/>
            <person name="Ruckert C."/>
        </authorList>
    </citation>
    <scope>NUCLEOTIDE SEQUENCE</scope>
    <source>
        <strain evidence="2">VKM B-2222</strain>
    </source>
</reference>
<reference evidence="2" key="2">
    <citation type="submission" date="2023-01" db="EMBL/GenBank/DDBJ databases">
        <authorList>
            <person name="Sun Q."/>
            <person name="Evtushenko L."/>
        </authorList>
    </citation>
    <scope>NUCLEOTIDE SEQUENCE</scope>
    <source>
        <strain evidence="2">VKM B-2222</strain>
    </source>
</reference>
<dbReference type="AlphaFoldDB" id="A0AAD3RVL9"/>
<feature type="transmembrane region" description="Helical" evidence="1">
    <location>
        <begin position="42"/>
        <end position="63"/>
    </location>
</feature>
<evidence type="ECO:0000256" key="1">
    <source>
        <dbReference type="SAM" id="Phobius"/>
    </source>
</evidence>